<dbReference type="Proteomes" id="UP001497700">
    <property type="component" value="Unassembled WGS sequence"/>
</dbReference>
<organism evidence="1 2">
    <name type="scientific">Hypoxylon rubiginosum</name>
    <dbReference type="NCBI Taxonomy" id="110542"/>
    <lineage>
        <taxon>Eukaryota</taxon>
        <taxon>Fungi</taxon>
        <taxon>Dikarya</taxon>
        <taxon>Ascomycota</taxon>
        <taxon>Pezizomycotina</taxon>
        <taxon>Sordariomycetes</taxon>
        <taxon>Xylariomycetidae</taxon>
        <taxon>Xylariales</taxon>
        <taxon>Hypoxylaceae</taxon>
        <taxon>Hypoxylon</taxon>
    </lineage>
</organism>
<keyword evidence="2" id="KW-1185">Reference proteome</keyword>
<name>A0ACB9YXR5_9PEZI</name>
<dbReference type="EMBL" id="MU393490">
    <property type="protein sequence ID" value="KAI4864205.1"/>
    <property type="molecule type" value="Genomic_DNA"/>
</dbReference>
<protein>
    <submittedName>
        <fullName evidence="1">Uncharacterized protein</fullName>
    </submittedName>
</protein>
<accession>A0ACB9YXR5</accession>
<evidence type="ECO:0000313" key="2">
    <source>
        <dbReference type="Proteomes" id="UP001497700"/>
    </source>
</evidence>
<gene>
    <name evidence="1" type="ORF">F4820DRAFT_424532</name>
</gene>
<proteinExistence type="predicted"/>
<reference evidence="1 2" key="1">
    <citation type="journal article" date="2022" name="New Phytol.">
        <title>Ecological generalism drives hyperdiversity of secondary metabolite gene clusters in xylarialean endophytes.</title>
        <authorList>
            <person name="Franco M.E.E."/>
            <person name="Wisecaver J.H."/>
            <person name="Arnold A.E."/>
            <person name="Ju Y.M."/>
            <person name="Slot J.C."/>
            <person name="Ahrendt S."/>
            <person name="Moore L.P."/>
            <person name="Eastman K.E."/>
            <person name="Scott K."/>
            <person name="Konkel Z."/>
            <person name="Mondo S.J."/>
            <person name="Kuo A."/>
            <person name="Hayes R.D."/>
            <person name="Haridas S."/>
            <person name="Andreopoulos B."/>
            <person name="Riley R."/>
            <person name="LaButti K."/>
            <person name="Pangilinan J."/>
            <person name="Lipzen A."/>
            <person name="Amirebrahimi M."/>
            <person name="Yan J."/>
            <person name="Adam C."/>
            <person name="Keymanesh K."/>
            <person name="Ng V."/>
            <person name="Louie K."/>
            <person name="Northen T."/>
            <person name="Drula E."/>
            <person name="Henrissat B."/>
            <person name="Hsieh H.M."/>
            <person name="Youens-Clark K."/>
            <person name="Lutzoni F."/>
            <person name="Miadlikowska J."/>
            <person name="Eastwood D.C."/>
            <person name="Hamelin R.C."/>
            <person name="Grigoriev I.V."/>
            <person name="U'Ren J.M."/>
        </authorList>
    </citation>
    <scope>NUCLEOTIDE SEQUENCE [LARGE SCALE GENOMIC DNA]</scope>
    <source>
        <strain evidence="1 2">CBS 119005</strain>
    </source>
</reference>
<comment type="caution">
    <text evidence="1">The sequence shown here is derived from an EMBL/GenBank/DDBJ whole genome shotgun (WGS) entry which is preliminary data.</text>
</comment>
<evidence type="ECO:0000313" key="1">
    <source>
        <dbReference type="EMBL" id="KAI4864205.1"/>
    </source>
</evidence>
<sequence length="308" mass="35290">MADTTQPNLPFDPYKPHETLKELPKALKEVLTSYSGVPEDEQLEHVLQLRNEAYSCFPYPCIGMFRFIEFDLSAHYAYHDHVLLPLKQSAPDGVVVPLFLDLGTCFGQDLRKLVYDGAPADRLWASDIEPKFIELGFKLFNDEHKLPKDHFLCPGNLLSDSPEDKLRLLDDKVTILHMTAVFHLFSLEDQKKVANRCLRLLRKDTGGPVLLLGSQVGSTAPGPFNRLNASQDYTHKYRHDEQTWKMMWQEVCGGESWKDKIKNVEAKSKLVHRTQEKDPESGKITVFKEPEPGTTLAWQMFEVWVTFS</sequence>